<dbReference type="Proteomes" id="UP000019681">
    <property type="component" value="Unassembled WGS sequence"/>
</dbReference>
<keyword evidence="2" id="KW-1185">Reference proteome</keyword>
<name>A0A017RTR8_9CLOT</name>
<comment type="caution">
    <text evidence="1">The sequence shown here is derived from an EMBL/GenBank/DDBJ whole genome shotgun (WGS) entry which is preliminary data.</text>
</comment>
<evidence type="ECO:0000313" key="1">
    <source>
        <dbReference type="EMBL" id="EYE87991.1"/>
    </source>
</evidence>
<sequence length="124" mass="14710">MESKGLVLMEKVEGILQNELGSYEIEDDNGLIFKAFVENNVVNLFLTTDRDVSDDEYNEFYDLYNIEALELEGYEVEEVEEEYNPVWCIKFDFDNDHLKTQERLTEVLEFHTNEIERINSILKQ</sequence>
<dbReference type="RefSeq" id="WP_035380531.1">
    <property type="nucleotide sequence ID" value="NZ_AZQP01000032.1"/>
</dbReference>
<protein>
    <submittedName>
        <fullName evidence="1">Uncharacterized protein</fullName>
    </submittedName>
</protein>
<reference evidence="1 2" key="1">
    <citation type="journal article" date="2014" name="Genome Announc.">
        <title>Draft Genome Sequence of Fervidicella metallireducens Strain AeBT, an Iron-Reducing Thermoanaerobe from the Great Artesian Basin.</title>
        <authorList>
            <person name="Patel B.K."/>
        </authorList>
    </citation>
    <scope>NUCLEOTIDE SEQUENCE [LARGE SCALE GENOMIC DNA]</scope>
    <source>
        <strain evidence="1 2">AeB</strain>
    </source>
</reference>
<proteinExistence type="predicted"/>
<organism evidence="1 2">
    <name type="scientific">Fervidicella metallireducens AeB</name>
    <dbReference type="NCBI Taxonomy" id="1403537"/>
    <lineage>
        <taxon>Bacteria</taxon>
        <taxon>Bacillati</taxon>
        <taxon>Bacillota</taxon>
        <taxon>Clostridia</taxon>
        <taxon>Eubacteriales</taxon>
        <taxon>Clostridiaceae</taxon>
        <taxon>Fervidicella</taxon>
    </lineage>
</organism>
<gene>
    <name evidence="1" type="ORF">Q428_10465</name>
</gene>
<dbReference type="EMBL" id="AZQP01000032">
    <property type="protein sequence ID" value="EYE87991.1"/>
    <property type="molecule type" value="Genomic_DNA"/>
</dbReference>
<dbReference type="Pfam" id="PF20548">
    <property type="entry name" value="DUF6762"/>
    <property type="match status" value="1"/>
</dbReference>
<dbReference type="OrthoDB" id="1913818at2"/>
<accession>A0A017RTR8</accession>
<dbReference type="AlphaFoldDB" id="A0A017RTR8"/>
<dbReference type="STRING" id="1403537.Q428_10465"/>
<dbReference type="InterPro" id="IPR046650">
    <property type="entry name" value="DUF6762"/>
</dbReference>
<evidence type="ECO:0000313" key="2">
    <source>
        <dbReference type="Proteomes" id="UP000019681"/>
    </source>
</evidence>